<evidence type="ECO:0000256" key="1">
    <source>
        <dbReference type="ARBA" id="ARBA00023235"/>
    </source>
</evidence>
<evidence type="ECO:0000313" key="6">
    <source>
        <dbReference type="Proteomes" id="UP000266302"/>
    </source>
</evidence>
<dbReference type="PANTHER" id="PTHR43489:SF13">
    <property type="entry name" value="HYDROXYPYRUVATE ISOMERASE"/>
    <property type="match status" value="1"/>
</dbReference>
<dbReference type="Proteomes" id="UP000266302">
    <property type="component" value="Unassembled WGS sequence"/>
</dbReference>
<dbReference type="EMBL" id="QXJC01000001">
    <property type="protein sequence ID" value="RID98938.1"/>
    <property type="molecule type" value="Genomic_DNA"/>
</dbReference>
<dbReference type="RefSeq" id="WP_119107389.1">
    <property type="nucleotide sequence ID" value="NZ_QXJC01000001.1"/>
</dbReference>
<protein>
    <submittedName>
        <fullName evidence="5">Hydroxypyruvate isomerase</fullName>
        <ecNumber evidence="5">5.3.1.22</ecNumber>
    </submittedName>
</protein>
<comment type="caution">
    <text evidence="5">The sequence shown here is derived from an EMBL/GenBank/DDBJ whole genome shotgun (WGS) entry which is preliminary data.</text>
</comment>
<dbReference type="InterPro" id="IPR013022">
    <property type="entry name" value="Xyl_isomerase-like_TIM-brl"/>
</dbReference>
<evidence type="ECO:0000256" key="2">
    <source>
        <dbReference type="PIRNR" id="PIRNR006241"/>
    </source>
</evidence>
<dbReference type="InterPro" id="IPR036237">
    <property type="entry name" value="Xyl_isomerase-like_sf"/>
</dbReference>
<dbReference type="GO" id="GO:0046487">
    <property type="term" value="P:glyoxylate metabolic process"/>
    <property type="evidence" value="ECO:0007669"/>
    <property type="project" value="TreeGrafter"/>
</dbReference>
<evidence type="ECO:0000259" key="4">
    <source>
        <dbReference type="Pfam" id="PF01261"/>
    </source>
</evidence>
<dbReference type="InterPro" id="IPR050417">
    <property type="entry name" value="Sugar_Epim/Isomerase"/>
</dbReference>
<gene>
    <name evidence="5" type="primary">hyi</name>
    <name evidence="5" type="ORF">D3F03_00275</name>
</gene>
<evidence type="ECO:0000313" key="5">
    <source>
        <dbReference type="EMBL" id="RID98938.1"/>
    </source>
</evidence>
<dbReference type="PANTHER" id="PTHR43489">
    <property type="entry name" value="ISOMERASE"/>
    <property type="match status" value="1"/>
</dbReference>
<evidence type="ECO:0000256" key="3">
    <source>
        <dbReference type="PIRSR" id="PIRSR006241-50"/>
    </source>
</evidence>
<comment type="similarity">
    <text evidence="2">Belongs to the hyi family.</text>
</comment>
<proteinExistence type="inferred from homology"/>
<dbReference type="InterPro" id="IPR053398">
    <property type="entry name" value="HPT_OtnI_isomerases"/>
</dbReference>
<dbReference type="EC" id="5.3.1.22" evidence="5"/>
<dbReference type="OrthoDB" id="9786584at2"/>
<feature type="active site" description="Proton donor/acceptor" evidence="3">
    <location>
        <position position="143"/>
    </location>
</feature>
<feature type="active site" description="Proton donor/acceptor" evidence="3">
    <location>
        <position position="240"/>
    </location>
</feature>
<keyword evidence="6" id="KW-1185">Reference proteome</keyword>
<dbReference type="GO" id="GO:0008903">
    <property type="term" value="F:hydroxypyruvate isomerase activity"/>
    <property type="evidence" value="ECO:0007669"/>
    <property type="project" value="UniProtKB-EC"/>
</dbReference>
<dbReference type="InterPro" id="IPR017643">
    <property type="entry name" value="Hydroxypyruvate_isomerase"/>
</dbReference>
<keyword evidence="5" id="KW-0670">Pyruvate</keyword>
<dbReference type="NCBIfam" id="TIGR03234">
    <property type="entry name" value="OH-pyruv-isom"/>
    <property type="match status" value="1"/>
</dbReference>
<dbReference type="SUPFAM" id="SSF51658">
    <property type="entry name" value="Xylose isomerase-like"/>
    <property type="match status" value="1"/>
</dbReference>
<feature type="domain" description="Xylose isomerase-like TIM barrel" evidence="4">
    <location>
        <begin position="21"/>
        <end position="255"/>
    </location>
</feature>
<keyword evidence="1 2" id="KW-0413">Isomerase</keyword>
<name>A0A398CD68_9BURK</name>
<dbReference type="NCBIfam" id="NF043033">
    <property type="entry name" value="OxoTetrIsom"/>
    <property type="match status" value="1"/>
</dbReference>
<dbReference type="InterPro" id="IPR026040">
    <property type="entry name" value="HyI-like"/>
</dbReference>
<dbReference type="AlphaFoldDB" id="A0A398CD68"/>
<organism evidence="5 6">
    <name type="scientific">Simplicispira hankyongi</name>
    <dbReference type="NCBI Taxonomy" id="2315688"/>
    <lineage>
        <taxon>Bacteria</taxon>
        <taxon>Pseudomonadati</taxon>
        <taxon>Pseudomonadota</taxon>
        <taxon>Betaproteobacteria</taxon>
        <taxon>Burkholderiales</taxon>
        <taxon>Comamonadaceae</taxon>
        <taxon>Simplicispira</taxon>
    </lineage>
</organism>
<dbReference type="PIRSF" id="PIRSF006241">
    <property type="entry name" value="HyI"/>
    <property type="match status" value="1"/>
</dbReference>
<dbReference type="Gene3D" id="3.20.20.150">
    <property type="entry name" value="Divalent-metal-dependent TIM barrel enzymes"/>
    <property type="match status" value="1"/>
</dbReference>
<sequence>MPRFAANLSLLFTELPFLDRFEAAARAGFRGVEFLFPYDWPAAEIRARLDAHGLELVLHNLPPGDWGAGERGIACHPDRVAEFRAGVGLAIDYALALGARQLHCMAGIAPEAVAAPLVHRTLVENLGWAARELHRAGLRLLVEPINTFDFPGYWLCRTAQALALMDEVGADNLMLQYDIYHAQRMEGELTATLTEHLGRIGHIQIADTPGRHEPGTGEINYAFVLAQIDRLGYQGWVGCEYRPQRSTTQGLEWRERLASDCLA</sequence>
<reference evidence="5 6" key="1">
    <citation type="submission" date="2018-09" db="EMBL/GenBank/DDBJ databases">
        <title>Draft genome of Simplicispira sp. NY-02.</title>
        <authorList>
            <person name="Im W.T."/>
        </authorList>
    </citation>
    <scope>NUCLEOTIDE SEQUENCE [LARGE SCALE GENOMIC DNA]</scope>
    <source>
        <strain evidence="5 6">NY-02</strain>
    </source>
</reference>
<dbReference type="FunFam" id="3.20.20.150:FF:000007">
    <property type="entry name" value="Hydroxypyruvate isomerase"/>
    <property type="match status" value="1"/>
</dbReference>
<accession>A0A398CD68</accession>
<dbReference type="Pfam" id="PF01261">
    <property type="entry name" value="AP_endonuc_2"/>
    <property type="match status" value="1"/>
</dbReference>